<evidence type="ECO:0000259" key="2">
    <source>
        <dbReference type="SMART" id="SM01327"/>
    </source>
</evidence>
<dbReference type="AlphaFoldDB" id="J7R948"/>
<feature type="region of interest" description="Disordered" evidence="1">
    <location>
        <begin position="504"/>
        <end position="592"/>
    </location>
</feature>
<feature type="domain" description="Protein Zds1 C-terminal" evidence="2">
    <location>
        <begin position="965"/>
        <end position="1017"/>
    </location>
</feature>
<evidence type="ECO:0000313" key="4">
    <source>
        <dbReference type="Proteomes" id="UP000006310"/>
    </source>
</evidence>
<dbReference type="STRING" id="1071383.J7R948"/>
<feature type="region of interest" description="Disordered" evidence="1">
    <location>
        <begin position="111"/>
        <end position="139"/>
    </location>
</feature>
<evidence type="ECO:0000313" key="3">
    <source>
        <dbReference type="EMBL" id="CCK71395.1"/>
    </source>
</evidence>
<dbReference type="GO" id="GO:0005737">
    <property type="term" value="C:cytoplasm"/>
    <property type="evidence" value="ECO:0007669"/>
    <property type="project" value="EnsemblFungi"/>
</dbReference>
<proteinExistence type="predicted"/>
<organism evidence="3 4">
    <name type="scientific">Huiozyma naganishii (strain ATCC MYA-139 / BCRC 22969 / CBS 8797 / KCTC 17520 / NBRC 10181 / NCYC 3082 / Yp74L-3)</name>
    <name type="common">Yeast</name>
    <name type="synonym">Kazachstania naganishii</name>
    <dbReference type="NCBI Taxonomy" id="1071383"/>
    <lineage>
        <taxon>Eukaryota</taxon>
        <taxon>Fungi</taxon>
        <taxon>Dikarya</taxon>
        <taxon>Ascomycota</taxon>
        <taxon>Saccharomycotina</taxon>
        <taxon>Saccharomycetes</taxon>
        <taxon>Saccharomycetales</taxon>
        <taxon>Saccharomycetaceae</taxon>
        <taxon>Huiozyma</taxon>
    </lineage>
</organism>
<dbReference type="Proteomes" id="UP000006310">
    <property type="component" value="Chromosome 7"/>
</dbReference>
<feature type="compositionally biased region" description="Basic and acidic residues" evidence="1">
    <location>
        <begin position="760"/>
        <end position="773"/>
    </location>
</feature>
<keyword evidence="4" id="KW-1185">Reference proteome</keyword>
<reference evidence="3 4" key="1">
    <citation type="journal article" date="2011" name="Proc. Natl. Acad. Sci. U.S.A.">
        <title>Evolutionary erosion of yeast sex chromosomes by mating-type switching accidents.</title>
        <authorList>
            <person name="Gordon J.L."/>
            <person name="Armisen D."/>
            <person name="Proux-Wera E."/>
            <person name="Oheigeartaigh S.S."/>
            <person name="Byrne K.P."/>
            <person name="Wolfe K.H."/>
        </authorList>
    </citation>
    <scope>NUCLEOTIDE SEQUENCE [LARGE SCALE GENOMIC DNA]</scope>
    <source>
        <strain evidence="4">ATCC MYA-139 / BCRC 22969 / CBS 8797 / CCRC 22969 / KCTC 17520 / NBRC 10181 / NCYC 3082</strain>
    </source>
</reference>
<name>J7R948_HUIN7</name>
<dbReference type="Pfam" id="PF08632">
    <property type="entry name" value="Zds_C"/>
    <property type="match status" value="1"/>
</dbReference>
<dbReference type="GO" id="GO:0000183">
    <property type="term" value="P:rDNA heterochromatin formation"/>
    <property type="evidence" value="ECO:0007669"/>
    <property type="project" value="EnsemblFungi"/>
</dbReference>
<dbReference type="GO" id="GO:0010971">
    <property type="term" value="P:positive regulation of G2/M transition of mitotic cell cycle"/>
    <property type="evidence" value="ECO:0007669"/>
    <property type="project" value="EnsemblFungi"/>
</dbReference>
<dbReference type="eggNOG" id="ENOG502RC08">
    <property type="taxonomic scope" value="Eukaryota"/>
</dbReference>
<feature type="compositionally biased region" description="Basic and acidic residues" evidence="1">
    <location>
        <begin position="18"/>
        <end position="27"/>
    </location>
</feature>
<feature type="region of interest" description="Disordered" evidence="1">
    <location>
        <begin position="701"/>
        <end position="869"/>
    </location>
</feature>
<feature type="compositionally biased region" description="Basic and acidic residues" evidence="1">
    <location>
        <begin position="338"/>
        <end position="365"/>
    </location>
</feature>
<dbReference type="SMART" id="SM01327">
    <property type="entry name" value="Zds_C"/>
    <property type="match status" value="1"/>
</dbReference>
<reference evidence="4" key="2">
    <citation type="submission" date="2012-08" db="EMBL/GenBank/DDBJ databases">
        <title>Genome sequence of Kazachstania naganishii.</title>
        <authorList>
            <person name="Gordon J.L."/>
            <person name="Armisen D."/>
            <person name="Proux-Wera E."/>
            <person name="OhEigeartaigh S.S."/>
            <person name="Byrne K.P."/>
            <person name="Wolfe K.H."/>
        </authorList>
    </citation>
    <scope>NUCLEOTIDE SEQUENCE [LARGE SCALE GENOMIC DNA]</scope>
    <source>
        <strain evidence="4">ATCC MYA-139 / BCRC 22969 / CBS 8797 / CCRC 22969 / KCTC 17520 / NBRC 10181 / NCYC 3082</strain>
    </source>
</reference>
<dbReference type="GeneID" id="34527118"/>
<evidence type="ECO:0000256" key="1">
    <source>
        <dbReference type="SAM" id="MobiDB-lite"/>
    </source>
</evidence>
<dbReference type="InterPro" id="IPR040206">
    <property type="entry name" value="Zds1/2"/>
</dbReference>
<dbReference type="EMBL" id="HE978320">
    <property type="protein sequence ID" value="CCK71395.1"/>
    <property type="molecule type" value="Genomic_DNA"/>
</dbReference>
<dbReference type="InterPro" id="IPR018247">
    <property type="entry name" value="EF_Hand_1_Ca_BS"/>
</dbReference>
<feature type="compositionally biased region" description="Polar residues" evidence="1">
    <location>
        <begin position="701"/>
        <end position="713"/>
    </location>
</feature>
<dbReference type="KEGG" id="kng:KNAG_0G03370"/>
<protein>
    <recommendedName>
        <fullName evidence="2">Protein Zds1 C-terminal domain-containing protein</fullName>
    </recommendedName>
</protein>
<feature type="compositionally biased region" description="Basic and acidic residues" evidence="1">
    <location>
        <begin position="172"/>
        <end position="185"/>
    </location>
</feature>
<feature type="compositionally biased region" description="Basic residues" evidence="1">
    <location>
        <begin position="743"/>
        <end position="752"/>
    </location>
</feature>
<feature type="compositionally biased region" description="Polar residues" evidence="1">
    <location>
        <begin position="787"/>
        <end position="796"/>
    </location>
</feature>
<feature type="compositionally biased region" description="Low complexity" evidence="1">
    <location>
        <begin position="576"/>
        <end position="590"/>
    </location>
</feature>
<dbReference type="HOGENOM" id="CLU_011999_0_0_1"/>
<dbReference type="RefSeq" id="XP_022465640.1">
    <property type="nucleotide sequence ID" value="XM_022609222.1"/>
</dbReference>
<dbReference type="InterPro" id="IPR013941">
    <property type="entry name" value="ZDS1_C"/>
</dbReference>
<dbReference type="PANTHER" id="PTHR28089:SF1">
    <property type="entry name" value="PROTEIN ZDS1-RELATED"/>
    <property type="match status" value="1"/>
</dbReference>
<dbReference type="OrthoDB" id="5589766at2759"/>
<feature type="compositionally biased region" description="Basic and acidic residues" evidence="1">
    <location>
        <begin position="797"/>
        <end position="832"/>
    </location>
</feature>
<accession>J7R948</accession>
<dbReference type="GO" id="GO:0032880">
    <property type="term" value="P:regulation of protein localization"/>
    <property type="evidence" value="ECO:0007669"/>
    <property type="project" value="EnsemblFungi"/>
</dbReference>
<dbReference type="PANTHER" id="PTHR28089">
    <property type="entry name" value="PROTEIN ZDS1-RELATED"/>
    <property type="match status" value="1"/>
</dbReference>
<dbReference type="GO" id="GO:0030010">
    <property type="term" value="P:establishment of cell polarity"/>
    <property type="evidence" value="ECO:0007669"/>
    <property type="project" value="EnsemblFungi"/>
</dbReference>
<feature type="compositionally biased region" description="Basic and acidic residues" evidence="1">
    <location>
        <begin position="551"/>
        <end position="565"/>
    </location>
</feature>
<feature type="compositionally biased region" description="Basic and acidic residues" evidence="1">
    <location>
        <begin position="714"/>
        <end position="728"/>
    </location>
</feature>
<gene>
    <name evidence="3" type="primary">KNAG0G03370</name>
    <name evidence="3" type="ordered locus">KNAG_0G03370</name>
</gene>
<dbReference type="PROSITE" id="PS00018">
    <property type="entry name" value="EF_HAND_1"/>
    <property type="match status" value="1"/>
</dbReference>
<dbReference type="GO" id="GO:0005935">
    <property type="term" value="C:cellular bud neck"/>
    <property type="evidence" value="ECO:0007669"/>
    <property type="project" value="EnsemblFungi"/>
</dbReference>
<feature type="region of interest" description="Disordered" evidence="1">
    <location>
        <begin position="262"/>
        <end position="365"/>
    </location>
</feature>
<dbReference type="OMA" id="SKFNTYK"/>
<dbReference type="GO" id="GO:0005934">
    <property type="term" value="C:cellular bud tip"/>
    <property type="evidence" value="ECO:0007669"/>
    <property type="project" value="EnsemblFungi"/>
</dbReference>
<feature type="region of interest" description="Disordered" evidence="1">
    <location>
        <begin position="158"/>
        <end position="186"/>
    </location>
</feature>
<sequence>MHVAGSPARRSSMRAVKRATEMDRNKRKSEVLIAAQSLDVEVQNVKHLKRLSIGSMDLLIDPELEFRVNSTPELDDTDARQQEKIKQINRRSWSAGKSIEALSQDFAQLRGTQENEPSPDASMDTSGEDDASSMEVTHSEYLSHEPVFADLQGRNPLVKTISSSSSSSSSHRVTDTKDRIDDETHTQIPVRDVSSTSASANGRKLSGAGFLRRGSSAVSQTARKLSGTADLKSNLLWVPANQHPNVKPENYLELVHDTLQTINGEGDGDGDGHTIDTSADTGTAADSVDESDKENNNTRLRVRYRNGKASSLVRRPSRLRRSYIETDEDEDSNTSNAKIDDIEEGGRSLDERKPTRTNGDRKSVSLRDITEELTKMSNSVGLTDDDAVTLARTLNMTCTYTDTDSEGLDNLRTDSKEQLRAEESENPPGTTHAKILPDENQFASNMFMKNGLSIPTRSSLRRSKFNTYRIRTTSAPTPLVEKPKRNNSRHARLSFVHLDDEEFASHESPAALQSPTVNNDEAGVIESPGSISDLYDHYTGTASEPGSPDVSEDKELKEDMSREYSTDDNDFSTNTSHDSSFLSNESSNDSVLYRPTNIKPMISENFDAVEQEDEETISTAVAEPTKNDNNNNTNSMPWSWLAKDGTDIDDQPMDLKGEIVQEGEANTHTNDFVSVNAAPSKHPIDRGNHSKNRHMPIFTLNSASTNQDDTPQMEQKEKKEPYVSKKEPSAGPKKKTLEEKFVKLFKRKHHSANAKSPVNKNEHKLQHQDELKKKISKFRSKTAKAPVSSTRNVQQTRETRSTENRNSAKKEQDVPKEGKLTTEEKYRDRSDETQTIGFSDGTVTLEKDELPGLQPAVSVTSAKNTRDNGDVVETVRELDGDDSQDISGGDIQYQMQPIDEPVDGEVATVDDTQTVTAAAASALPAVISTLPPRKLTYADVKRPEKPNAPIQFTDSAFGFPLPMLTVSTVIMFDHRLGINVERAIYRLSHLKLSDSKRELRQQVLLSNFMYAYLNLVNHTLYMEQVSSTETAPKDSVPGGNGVQNGSCNNVDQMSSNSAFATNQNKSDGTILIPDIS</sequence>
<feature type="region of interest" description="Disordered" evidence="1">
    <location>
        <begin position="1"/>
        <end position="27"/>
    </location>
</feature>